<dbReference type="InterPro" id="IPR048502">
    <property type="entry name" value="NamZ_N"/>
</dbReference>
<evidence type="ECO:0000259" key="1">
    <source>
        <dbReference type="Pfam" id="PF07075"/>
    </source>
</evidence>
<dbReference type="PANTHER" id="PTHR42915:SF1">
    <property type="entry name" value="PEPTIDOGLYCAN BETA-N-ACETYLMURAMIDASE NAMZ"/>
    <property type="match status" value="1"/>
</dbReference>
<dbReference type="GO" id="GO:0033922">
    <property type="term" value="F:peptidoglycan beta-N-acetylmuramidase activity"/>
    <property type="evidence" value="ECO:0007669"/>
    <property type="project" value="InterPro"/>
</dbReference>
<reference evidence="2" key="1">
    <citation type="submission" date="2018-05" db="EMBL/GenBank/DDBJ databases">
        <authorList>
            <person name="Lanie J.A."/>
            <person name="Ng W.-L."/>
            <person name="Kazmierczak K.M."/>
            <person name="Andrzejewski T.M."/>
            <person name="Davidsen T.M."/>
            <person name="Wayne K.J."/>
            <person name="Tettelin H."/>
            <person name="Glass J.I."/>
            <person name="Rusch D."/>
            <person name="Podicherti R."/>
            <person name="Tsui H.-C.T."/>
            <person name="Winkler M.E."/>
        </authorList>
    </citation>
    <scope>NUCLEOTIDE SEQUENCE</scope>
</reference>
<evidence type="ECO:0000313" key="2">
    <source>
        <dbReference type="EMBL" id="SVE31366.1"/>
    </source>
</evidence>
<feature type="domain" description="Peptidoglycan beta-N-acetylmuramidase NamZ N-terminal" evidence="1">
    <location>
        <begin position="25"/>
        <end position="138"/>
    </location>
</feature>
<dbReference type="AlphaFoldDB" id="A0A383CG62"/>
<gene>
    <name evidence="2" type="ORF">METZ01_LOCUS484220</name>
</gene>
<dbReference type="Pfam" id="PF07075">
    <property type="entry name" value="NamZ_N"/>
    <property type="match status" value="1"/>
</dbReference>
<feature type="non-terminal residue" evidence="2">
    <location>
        <position position="138"/>
    </location>
</feature>
<name>A0A383CG62_9ZZZZ</name>
<accession>A0A383CG62</accession>
<dbReference type="InterPro" id="IPR008302">
    <property type="entry name" value="NamZ"/>
</dbReference>
<dbReference type="Gene3D" id="3.40.50.12170">
    <property type="entry name" value="Uncharacterised protein PF07075, DUF1343"/>
    <property type="match status" value="1"/>
</dbReference>
<organism evidence="2">
    <name type="scientific">marine metagenome</name>
    <dbReference type="NCBI Taxonomy" id="408172"/>
    <lineage>
        <taxon>unclassified sequences</taxon>
        <taxon>metagenomes</taxon>
        <taxon>ecological metagenomes</taxon>
    </lineage>
</organism>
<proteinExistence type="predicted"/>
<protein>
    <recommendedName>
        <fullName evidence="1">Peptidoglycan beta-N-acetylmuramidase NamZ N-terminal domain-containing protein</fullName>
    </recommendedName>
</protein>
<dbReference type="PANTHER" id="PTHR42915">
    <property type="entry name" value="HYPOTHETICAL 460 KDA PROTEIN IN FEUA-SIGW INTERGENIC REGION [PRECURSOR]"/>
    <property type="match status" value="1"/>
</dbReference>
<sequence>MIEFCFGLEVCAANPPEVLRGARFGLVMNQASIDSGFRTADEVLGESLPGQLAALFGPQHGLWAEQQDNMVETPHTLDPLRKIPVHSLYADVRKPTQAMLEGLDVLVIDLQDVGTRVYTYLWTLSLCLEAAAEKGIAV</sequence>
<dbReference type="EMBL" id="UINC01208696">
    <property type="protein sequence ID" value="SVE31366.1"/>
    <property type="molecule type" value="Genomic_DNA"/>
</dbReference>